<dbReference type="PANTHER" id="PTHR24036">
    <property type="entry name" value="SKELETOR-RELATED"/>
    <property type="match status" value="1"/>
</dbReference>
<gene>
    <name evidence="3" type="ORF">CAPTEDRAFT_105780</name>
</gene>
<accession>R7V2P4</accession>
<organism evidence="3">
    <name type="scientific">Capitella teleta</name>
    <name type="common">Polychaete worm</name>
    <dbReference type="NCBI Taxonomy" id="283909"/>
    <lineage>
        <taxon>Eukaryota</taxon>
        <taxon>Metazoa</taxon>
        <taxon>Spiralia</taxon>
        <taxon>Lophotrochozoa</taxon>
        <taxon>Annelida</taxon>
        <taxon>Polychaeta</taxon>
        <taxon>Sedentaria</taxon>
        <taxon>Scolecida</taxon>
        <taxon>Capitellidae</taxon>
        <taxon>Capitella</taxon>
    </lineage>
</organism>
<dbReference type="OMA" id="NARQADM"/>
<evidence type="ECO:0000259" key="2">
    <source>
        <dbReference type="PROSITE" id="PS51549"/>
    </source>
</evidence>
<name>R7V2P4_CAPTE</name>
<dbReference type="OrthoDB" id="2448405at2759"/>
<dbReference type="Proteomes" id="UP000014760">
    <property type="component" value="Unassembled WGS sequence"/>
</dbReference>
<proteinExistence type="predicted"/>
<dbReference type="PROSITE" id="PS51549">
    <property type="entry name" value="DM13"/>
    <property type="match status" value="2"/>
</dbReference>
<evidence type="ECO:0000256" key="1">
    <source>
        <dbReference type="ARBA" id="ARBA00022737"/>
    </source>
</evidence>
<dbReference type="PANTHER" id="PTHR24036:SF5">
    <property type="entry name" value="THROMBOMODULIN"/>
    <property type="match status" value="1"/>
</dbReference>
<keyword evidence="1" id="KW-0677">Repeat</keyword>
<dbReference type="InterPro" id="IPR052126">
    <property type="entry name" value="Spindle_Org/Thrombomodulin"/>
</dbReference>
<dbReference type="EMBL" id="AMQN01006159">
    <property type="status" value="NOT_ANNOTATED_CDS"/>
    <property type="molecule type" value="Genomic_DNA"/>
</dbReference>
<dbReference type="EMBL" id="KB297743">
    <property type="protein sequence ID" value="ELU09976.1"/>
    <property type="molecule type" value="Genomic_DNA"/>
</dbReference>
<dbReference type="AlphaFoldDB" id="R7V2P4"/>
<reference evidence="3 5" key="2">
    <citation type="journal article" date="2013" name="Nature">
        <title>Insights into bilaterian evolution from three spiralian genomes.</title>
        <authorList>
            <person name="Simakov O."/>
            <person name="Marletaz F."/>
            <person name="Cho S.J."/>
            <person name="Edsinger-Gonzales E."/>
            <person name="Havlak P."/>
            <person name="Hellsten U."/>
            <person name="Kuo D.H."/>
            <person name="Larsson T."/>
            <person name="Lv J."/>
            <person name="Arendt D."/>
            <person name="Savage R."/>
            <person name="Osoegawa K."/>
            <person name="de Jong P."/>
            <person name="Grimwood J."/>
            <person name="Chapman J.A."/>
            <person name="Shapiro H."/>
            <person name="Aerts A."/>
            <person name="Otillar R.P."/>
            <person name="Terry A.Y."/>
            <person name="Boore J.L."/>
            <person name="Grigoriev I.V."/>
            <person name="Lindberg D.R."/>
            <person name="Seaver E.C."/>
            <person name="Weisblat D.A."/>
            <person name="Putnam N.H."/>
            <person name="Rokhsar D.S."/>
        </authorList>
    </citation>
    <scope>NUCLEOTIDE SEQUENCE</scope>
    <source>
        <strain evidence="3 5">I ESC-2004</strain>
    </source>
</reference>
<reference evidence="4" key="3">
    <citation type="submission" date="2015-06" db="UniProtKB">
        <authorList>
            <consortium name="EnsemblMetazoa"/>
        </authorList>
    </citation>
    <scope>IDENTIFICATION</scope>
</reference>
<dbReference type="HOGENOM" id="CLU_072401_0_0_1"/>
<evidence type="ECO:0000313" key="3">
    <source>
        <dbReference type="EMBL" id="ELU09976.1"/>
    </source>
</evidence>
<protein>
    <recommendedName>
        <fullName evidence="2">DM13 domain-containing protein</fullName>
    </recommendedName>
</protein>
<dbReference type="SMART" id="SM00686">
    <property type="entry name" value="DM13"/>
    <property type="match status" value="2"/>
</dbReference>
<sequence length="257" mass="29408">MLNVEYIPKTEVYHGQRVGHLTDTKHAVSGNVFIVDDDHLRIRHFTYDGAAPDAYFWVGFRNINSERPSKDGTKLADEEGGFEPLEKYSNGDVILTLPSGTKTRDVTWISIWCEQYEEDFGHLQFPSDVIIPAPIRVGDFVDSIHDVSGVVNVIDSRTIFIEDFTYDGQGPDAYFLAGSGEMKSRNGIKLPNDEQYSGILGAYNNNDVRLHLPRNQTIHDFEWLSVYCIEYEHDFGHVIFPRDMAIPPYFEKRIQVR</sequence>
<feature type="domain" description="DM13" evidence="2">
    <location>
        <begin position="133"/>
        <end position="241"/>
    </location>
</feature>
<dbReference type="InterPro" id="IPR019545">
    <property type="entry name" value="DM13_domain"/>
</dbReference>
<feature type="domain" description="DM13" evidence="2">
    <location>
        <begin position="15"/>
        <end position="126"/>
    </location>
</feature>
<reference evidence="5" key="1">
    <citation type="submission" date="2012-12" db="EMBL/GenBank/DDBJ databases">
        <authorList>
            <person name="Hellsten U."/>
            <person name="Grimwood J."/>
            <person name="Chapman J.A."/>
            <person name="Shapiro H."/>
            <person name="Aerts A."/>
            <person name="Otillar R.P."/>
            <person name="Terry A.Y."/>
            <person name="Boore J.L."/>
            <person name="Simakov O."/>
            <person name="Marletaz F."/>
            <person name="Cho S.-J."/>
            <person name="Edsinger-Gonzales E."/>
            <person name="Havlak P."/>
            <person name="Kuo D.-H."/>
            <person name="Larsson T."/>
            <person name="Lv J."/>
            <person name="Arendt D."/>
            <person name="Savage R."/>
            <person name="Osoegawa K."/>
            <person name="de Jong P."/>
            <person name="Lindberg D.R."/>
            <person name="Seaver E.C."/>
            <person name="Weisblat D.A."/>
            <person name="Putnam N.H."/>
            <person name="Grigoriev I.V."/>
            <person name="Rokhsar D.S."/>
        </authorList>
    </citation>
    <scope>NUCLEOTIDE SEQUENCE</scope>
    <source>
        <strain evidence="5">I ESC-2004</strain>
    </source>
</reference>
<evidence type="ECO:0000313" key="5">
    <source>
        <dbReference type="Proteomes" id="UP000014760"/>
    </source>
</evidence>
<keyword evidence="5" id="KW-1185">Reference proteome</keyword>
<dbReference type="Pfam" id="PF10517">
    <property type="entry name" value="DM13"/>
    <property type="match status" value="2"/>
</dbReference>
<evidence type="ECO:0000313" key="4">
    <source>
        <dbReference type="EnsemblMetazoa" id="CapteP105780"/>
    </source>
</evidence>
<dbReference type="EnsemblMetazoa" id="CapteT105780">
    <property type="protein sequence ID" value="CapteP105780"/>
    <property type="gene ID" value="CapteG105780"/>
</dbReference>